<reference evidence="2 3" key="1">
    <citation type="submission" date="2018-01" db="EMBL/GenBank/DDBJ databases">
        <title>The draft genome sequence of Halioglobus japonicus S1-36.</title>
        <authorList>
            <person name="Du Z.-J."/>
            <person name="Shi M.-J."/>
        </authorList>
    </citation>
    <scope>NUCLEOTIDE SEQUENCE [LARGE SCALE GENOMIC DNA]</scope>
    <source>
        <strain evidence="2 3">S1-36</strain>
    </source>
</reference>
<dbReference type="KEGG" id="hja:BST95_04275"/>
<evidence type="ECO:0000256" key="1">
    <source>
        <dbReference type="SAM" id="MobiDB-lite"/>
    </source>
</evidence>
<accession>A0AAP8MDF7</accession>
<keyword evidence="3" id="KW-1185">Reference proteome</keyword>
<organism evidence="2 3">
    <name type="scientific">Halioglobus japonicus</name>
    <dbReference type="NCBI Taxonomy" id="930805"/>
    <lineage>
        <taxon>Bacteria</taxon>
        <taxon>Pseudomonadati</taxon>
        <taxon>Pseudomonadota</taxon>
        <taxon>Gammaproteobacteria</taxon>
        <taxon>Cellvibrionales</taxon>
        <taxon>Halieaceae</taxon>
        <taxon>Halioglobus</taxon>
    </lineage>
</organism>
<proteinExistence type="predicted"/>
<gene>
    <name evidence="2" type="ORF">C0029_12840</name>
</gene>
<name>A0AAP8MDF7_9GAMM</name>
<sequence>MRLLGMLLALGAIGWVLYSGSGGGDNDTVIPTGYQQSLEKAESVEDTLRAGTEDKLKALENDG</sequence>
<comment type="caution">
    <text evidence="2">The sequence shown here is derived from an EMBL/GenBank/DDBJ whole genome shotgun (WGS) entry which is preliminary data.</text>
</comment>
<dbReference type="AlphaFoldDB" id="A0AAP8MDF7"/>
<dbReference type="Proteomes" id="UP000235162">
    <property type="component" value="Unassembled WGS sequence"/>
</dbReference>
<evidence type="ECO:0000313" key="2">
    <source>
        <dbReference type="EMBL" id="PLW85504.1"/>
    </source>
</evidence>
<evidence type="ECO:0000313" key="3">
    <source>
        <dbReference type="Proteomes" id="UP000235162"/>
    </source>
</evidence>
<protein>
    <submittedName>
        <fullName evidence="2">Uncharacterized protein</fullName>
    </submittedName>
</protein>
<dbReference type="RefSeq" id="WP_084198283.1">
    <property type="nucleotide sequence ID" value="NZ_BMYL01000003.1"/>
</dbReference>
<feature type="region of interest" description="Disordered" evidence="1">
    <location>
        <begin position="41"/>
        <end position="63"/>
    </location>
</feature>
<dbReference type="EMBL" id="PKUR01000003">
    <property type="protein sequence ID" value="PLW85504.1"/>
    <property type="molecule type" value="Genomic_DNA"/>
</dbReference>